<keyword evidence="1" id="KW-1133">Transmembrane helix</keyword>
<gene>
    <name evidence="2" type="ORF">GS4_03_00690</name>
</gene>
<dbReference type="AlphaFoldDB" id="M0QE58"/>
<dbReference type="Proteomes" id="UP000011666">
    <property type="component" value="Unassembled WGS sequence"/>
</dbReference>
<dbReference type="SUPFAM" id="SSF50998">
    <property type="entry name" value="Quinoprotein alcohol dehydrogenase-like"/>
    <property type="match status" value="1"/>
</dbReference>
<reference evidence="2 3" key="1">
    <citation type="submission" date="2013-01" db="EMBL/GenBank/DDBJ databases">
        <title>Whole genome shotgun sequence of Gordonia soli NBRC 108243.</title>
        <authorList>
            <person name="Isaki-Nakamura S."/>
            <person name="Hosoyama A."/>
            <person name="Tsuchikane K."/>
            <person name="Ando Y."/>
            <person name="Baba S."/>
            <person name="Ohji S."/>
            <person name="Hamada M."/>
            <person name="Tamura T."/>
            <person name="Yamazoe A."/>
            <person name="Yamazaki S."/>
            <person name="Fujita N."/>
        </authorList>
    </citation>
    <scope>NUCLEOTIDE SEQUENCE [LARGE SCALE GENOMIC DNA]</scope>
    <source>
        <strain evidence="2 3">NBRC 108243</strain>
    </source>
</reference>
<evidence type="ECO:0000313" key="3">
    <source>
        <dbReference type="Proteomes" id="UP000011666"/>
    </source>
</evidence>
<sequence>MPRIRPERRTRLDLVISLAIVIAVAVVGVLVWFESPARRTVSTPAAQAAPDVDVAGSVPTTFVPAWQAHSPLTHVPAVGRSVVVTGDGGTVTGHDPATGREIWTYRRDLPLCALAAAWPATADDTLAVYRNSRGCGEVTALQGDDGMRVGTRSSEADHDVDIVTDSGYVLSQGATRLETWGSNLVRGIEYGRVEAPVKPGVQPGRTDCRLLSTGLGGDRVAVVERCAGDAGYRLTVLGAVLDKDEKVQQYGSSLITSTADGPPPRVVAVTNSAIAVYDGGTDVDAITGARGRPAIRQYSLDGAPTATNTVDGPAGAPADSFPLTKDGLTSFFTGRATVVLDAASARPVYQVPDTLGPGEVMAGQLLLPSRSGISVRDSATGREVRAIAVPREGVGDTTVSLRVIGRLVVQQWGPTVQTLRGD</sequence>
<name>M0QE58_9ACTN</name>
<comment type="caution">
    <text evidence="2">The sequence shown here is derived from an EMBL/GenBank/DDBJ whole genome shotgun (WGS) entry which is preliminary data.</text>
</comment>
<dbReference type="eggNOG" id="COG1376">
    <property type="taxonomic scope" value="Bacteria"/>
</dbReference>
<dbReference type="RefSeq" id="WP_007616999.1">
    <property type="nucleotide sequence ID" value="NZ_BANX01000003.1"/>
</dbReference>
<evidence type="ECO:0000256" key="1">
    <source>
        <dbReference type="SAM" id="Phobius"/>
    </source>
</evidence>
<keyword evidence="3" id="KW-1185">Reference proteome</keyword>
<dbReference type="InterPro" id="IPR015943">
    <property type="entry name" value="WD40/YVTN_repeat-like_dom_sf"/>
</dbReference>
<dbReference type="InterPro" id="IPR011047">
    <property type="entry name" value="Quinoprotein_ADH-like_sf"/>
</dbReference>
<dbReference type="STRING" id="1223545.GS4_03_00690"/>
<protein>
    <submittedName>
        <fullName evidence="2">Uncharacterized protein</fullName>
    </submittedName>
</protein>
<accession>M0QE58</accession>
<dbReference type="Gene3D" id="2.130.10.10">
    <property type="entry name" value="YVTN repeat-like/Quinoprotein amine dehydrogenase"/>
    <property type="match status" value="1"/>
</dbReference>
<organism evidence="2 3">
    <name type="scientific">Gordonia soli NBRC 108243</name>
    <dbReference type="NCBI Taxonomy" id="1223545"/>
    <lineage>
        <taxon>Bacteria</taxon>
        <taxon>Bacillati</taxon>
        <taxon>Actinomycetota</taxon>
        <taxon>Actinomycetes</taxon>
        <taxon>Mycobacteriales</taxon>
        <taxon>Gordoniaceae</taxon>
        <taxon>Gordonia</taxon>
    </lineage>
</organism>
<dbReference type="EMBL" id="BANX01000003">
    <property type="protein sequence ID" value="GAC66621.1"/>
    <property type="molecule type" value="Genomic_DNA"/>
</dbReference>
<keyword evidence="1" id="KW-0472">Membrane</keyword>
<proteinExistence type="predicted"/>
<dbReference type="OrthoDB" id="5182370at2"/>
<keyword evidence="1" id="KW-0812">Transmembrane</keyword>
<feature type="transmembrane region" description="Helical" evidence="1">
    <location>
        <begin position="12"/>
        <end position="33"/>
    </location>
</feature>
<evidence type="ECO:0000313" key="2">
    <source>
        <dbReference type="EMBL" id="GAC66621.1"/>
    </source>
</evidence>